<feature type="transmembrane region" description="Helical" evidence="1">
    <location>
        <begin position="105"/>
        <end position="123"/>
    </location>
</feature>
<organism evidence="2 3">
    <name type="scientific">Tsukamurella sputi</name>
    <dbReference type="NCBI Taxonomy" id="2591848"/>
    <lineage>
        <taxon>Bacteria</taxon>
        <taxon>Bacillati</taxon>
        <taxon>Actinomycetota</taxon>
        <taxon>Actinomycetes</taxon>
        <taxon>Mycobacteriales</taxon>
        <taxon>Tsukamurellaceae</taxon>
        <taxon>Tsukamurella</taxon>
    </lineage>
</organism>
<reference evidence="2 3" key="1">
    <citation type="submission" date="2019-08" db="EMBL/GenBank/DDBJ databases">
        <title>Tsukamurella conjunctivitidis sp. nov., Tsukamurella assacharolytica sp. nov. and Tsukamurella sputae sp. nov. isolated from patients with conjunctivitis, bacteraemia (lymphoma) and respiratory infection (sputum) in Hong Kong.</title>
        <authorList>
            <person name="Fok K.M.N."/>
            <person name="Fong J.Y.H."/>
        </authorList>
    </citation>
    <scope>NUCLEOTIDE SEQUENCE [LARGE SCALE GENOMIC DNA]</scope>
    <source>
        <strain evidence="2 3">HKU70</strain>
    </source>
</reference>
<keyword evidence="1" id="KW-0472">Membrane</keyword>
<evidence type="ECO:0000313" key="3">
    <source>
        <dbReference type="Proteomes" id="UP000319792"/>
    </source>
</evidence>
<feature type="transmembrane region" description="Helical" evidence="1">
    <location>
        <begin position="135"/>
        <end position="153"/>
    </location>
</feature>
<comment type="caution">
    <text evidence="2">The sequence shown here is derived from an EMBL/GenBank/DDBJ whole genome shotgun (WGS) entry which is preliminary data.</text>
</comment>
<gene>
    <name evidence="2" type="ORF">FK268_03405</name>
</gene>
<proteinExistence type="predicted"/>
<evidence type="ECO:0000313" key="2">
    <source>
        <dbReference type="EMBL" id="TWS26296.1"/>
    </source>
</evidence>
<feature type="transmembrane region" description="Helical" evidence="1">
    <location>
        <begin position="165"/>
        <end position="185"/>
    </location>
</feature>
<feature type="transmembrane region" description="Helical" evidence="1">
    <location>
        <begin position="6"/>
        <end position="25"/>
    </location>
</feature>
<keyword evidence="1" id="KW-1133">Transmembrane helix</keyword>
<sequence length="244" mass="26911">MSTTRMILILLADLAMVGAGFYYGYKLLRGYRNFLLGLEWVVMAVSGVNVLLLAGLFTTPDGAPDHESFSYHLMVFFDAFSRSFGMTVILVIGLMAVTHRYRPTWWVEAVAILAGVAAGLNRALDVRPVEMSWSIFYLIMNLGAALFVFIYLVPKLWQAGDRSSAIWVAVGNALGAFVAIIYDFVTLPGEDSEHSVFYIVSLSIWALMIVTFSRGYLALERINTEQDALNPSSEGDVSPRGSIA</sequence>
<keyword evidence="3" id="KW-1185">Reference proteome</keyword>
<dbReference type="OrthoDB" id="6711110at2"/>
<dbReference type="RefSeq" id="WP_146431093.1">
    <property type="nucleotide sequence ID" value="NZ_VIGV01000001.1"/>
</dbReference>
<dbReference type="Proteomes" id="UP000319792">
    <property type="component" value="Unassembled WGS sequence"/>
</dbReference>
<feature type="transmembrane region" description="Helical" evidence="1">
    <location>
        <begin position="197"/>
        <end position="217"/>
    </location>
</feature>
<dbReference type="EMBL" id="VIGV01000001">
    <property type="protein sequence ID" value="TWS26296.1"/>
    <property type="molecule type" value="Genomic_DNA"/>
</dbReference>
<feature type="transmembrane region" description="Helical" evidence="1">
    <location>
        <begin position="37"/>
        <end position="59"/>
    </location>
</feature>
<feature type="transmembrane region" description="Helical" evidence="1">
    <location>
        <begin position="79"/>
        <end position="98"/>
    </location>
</feature>
<evidence type="ECO:0000256" key="1">
    <source>
        <dbReference type="SAM" id="Phobius"/>
    </source>
</evidence>
<accession>A0A5C5RT70</accession>
<dbReference type="AlphaFoldDB" id="A0A5C5RT70"/>
<evidence type="ECO:0008006" key="4">
    <source>
        <dbReference type="Google" id="ProtNLM"/>
    </source>
</evidence>
<name>A0A5C5RT70_9ACTN</name>
<keyword evidence="1" id="KW-0812">Transmembrane</keyword>
<protein>
    <recommendedName>
        <fullName evidence="4">Transporter</fullName>
    </recommendedName>
</protein>